<keyword evidence="9 10" id="KW-0807">Transducer</keyword>
<dbReference type="GO" id="GO:0007165">
    <property type="term" value="P:signal transduction"/>
    <property type="evidence" value="ECO:0007669"/>
    <property type="project" value="UniProtKB-KW"/>
</dbReference>
<feature type="transmembrane region" description="Helical" evidence="10">
    <location>
        <begin position="270"/>
        <end position="291"/>
    </location>
</feature>
<evidence type="ECO:0000256" key="3">
    <source>
        <dbReference type="ARBA" id="ARBA00022606"/>
    </source>
</evidence>
<feature type="transmembrane region" description="Helical" evidence="10">
    <location>
        <begin position="44"/>
        <end position="62"/>
    </location>
</feature>
<evidence type="ECO:0000256" key="2">
    <source>
        <dbReference type="ARBA" id="ARBA00022475"/>
    </source>
</evidence>
<organism evidence="11">
    <name type="scientific">Cyrtorhinus lividipennis</name>
    <dbReference type="NCBI Taxonomy" id="1032904"/>
    <lineage>
        <taxon>Eukaryota</taxon>
        <taxon>Metazoa</taxon>
        <taxon>Ecdysozoa</taxon>
        <taxon>Arthropoda</taxon>
        <taxon>Hexapoda</taxon>
        <taxon>Insecta</taxon>
        <taxon>Pterygota</taxon>
        <taxon>Neoptera</taxon>
        <taxon>Paraneoptera</taxon>
        <taxon>Hemiptera</taxon>
        <taxon>Heteroptera</taxon>
        <taxon>Panheteroptera</taxon>
        <taxon>Cimicomorpha</taxon>
        <taxon>Miridae</taxon>
        <taxon>Orthotylini</taxon>
        <taxon>Cyrtorhinus</taxon>
    </lineage>
</organism>
<sequence>MFFKKKKEVTAYAVKDSKDFSDERPVFVWLGYVYDQSLLSKVRLVFQVFLLYTAPFHHMMIIVYEDLTVDEIGLALSLTMMYILLGISWPIMMYRSKEILQMGELLRKGYFEYFDPPTLEEKTILSKANDIIIKSRRLSILAYFCAGLGTFIKELSPDSFRQYHMPYPGWFPFEMSSNYRFMAGFLYQLGLCVNTTAAYLSIFLLFVFYSLHFEAQFSLLIQHFRDTFPTAMSPDFVRTPARRVWTQMRLKECVQHHLDIIDFHKQMLGFFGPTLFVFRITCTVMLCMHCYMIMGSEIEIEELFQLVGLAFAVLYLLFIFSLKGEKVTAMSDLWSQTLYEVEWWNQPVEVQKTVLLMLVGANRPLLIYGVWTPVLYSHRGVTAIGQETFSFLNMLRAMN</sequence>
<evidence type="ECO:0000256" key="7">
    <source>
        <dbReference type="ARBA" id="ARBA00023136"/>
    </source>
</evidence>
<keyword evidence="5 10" id="KW-0552">Olfaction</keyword>
<dbReference type="PANTHER" id="PTHR21137">
    <property type="entry name" value="ODORANT RECEPTOR"/>
    <property type="match status" value="1"/>
</dbReference>
<feature type="transmembrane region" description="Helical" evidence="10">
    <location>
        <begin position="185"/>
        <end position="209"/>
    </location>
</feature>
<comment type="subcellular location">
    <subcellularLocation>
        <location evidence="1 10">Cell membrane</location>
        <topology evidence="1 10">Multi-pass membrane protein</topology>
    </subcellularLocation>
</comment>
<evidence type="ECO:0000256" key="6">
    <source>
        <dbReference type="ARBA" id="ARBA00022989"/>
    </source>
</evidence>
<feature type="transmembrane region" description="Helical" evidence="10">
    <location>
        <begin position="74"/>
        <end position="92"/>
    </location>
</feature>
<keyword evidence="8 10" id="KW-0675">Receptor</keyword>
<keyword evidence="3 10" id="KW-0716">Sensory transduction</keyword>
<proteinExistence type="evidence at transcript level"/>
<comment type="caution">
    <text evidence="10">Lacks conserved residue(s) required for the propagation of feature annotation.</text>
</comment>
<evidence type="ECO:0000256" key="5">
    <source>
        <dbReference type="ARBA" id="ARBA00022725"/>
    </source>
</evidence>
<evidence type="ECO:0000256" key="1">
    <source>
        <dbReference type="ARBA" id="ARBA00004651"/>
    </source>
</evidence>
<keyword evidence="2" id="KW-1003">Cell membrane</keyword>
<reference evidence="11" key="1">
    <citation type="journal article" date="2018" name="Sci. Rep.">
        <title>Identification and expression analysis of putative chemoreception genes from Cyrtorhinus lividipennis (Hemiptera: Miridae) antennal transcriptome.</title>
        <authorList>
            <person name="Wang G.Y."/>
            <person name="Zhu J.L."/>
            <person name="Zhou W.W."/>
            <person name="Liu S."/>
            <person name="Khairul Q.M."/>
            <person name="Ansari N.A."/>
            <person name="Zhu Z.R."/>
        </authorList>
    </citation>
    <scope>NUCLEOTIDE SEQUENCE</scope>
</reference>
<name>A0A346TI19_9HEMI</name>
<dbReference type="GO" id="GO:0004984">
    <property type="term" value="F:olfactory receptor activity"/>
    <property type="evidence" value="ECO:0007669"/>
    <property type="project" value="InterPro"/>
</dbReference>
<reference evidence="11" key="2">
    <citation type="submission" date="2018-01" db="EMBL/GenBank/DDBJ databases">
        <authorList>
            <person name="Gaut B.S."/>
            <person name="Morton B.R."/>
            <person name="Clegg M.T."/>
            <person name="Duvall M.R."/>
        </authorList>
    </citation>
    <scope>NUCLEOTIDE SEQUENCE</scope>
</reference>
<dbReference type="InterPro" id="IPR004117">
    <property type="entry name" value="7tm6_olfct_rcpt"/>
</dbReference>
<dbReference type="PANTHER" id="PTHR21137:SF35">
    <property type="entry name" value="ODORANT RECEPTOR 19A-RELATED"/>
    <property type="match status" value="1"/>
</dbReference>
<dbReference type="GO" id="GO:0005549">
    <property type="term" value="F:odorant binding"/>
    <property type="evidence" value="ECO:0007669"/>
    <property type="project" value="InterPro"/>
</dbReference>
<comment type="similarity">
    <text evidence="10">Belongs to the insect chemoreceptor superfamily. Heteromeric odorant receptor channel (TC 1.A.69) family.</text>
</comment>
<keyword evidence="4 10" id="KW-0812">Transmembrane</keyword>
<keyword evidence="6 10" id="KW-1133">Transmembrane helix</keyword>
<evidence type="ECO:0000256" key="9">
    <source>
        <dbReference type="ARBA" id="ARBA00023224"/>
    </source>
</evidence>
<dbReference type="EMBL" id="MG770199">
    <property type="protein sequence ID" value="AXU25102.1"/>
    <property type="molecule type" value="mRNA"/>
</dbReference>
<evidence type="ECO:0000256" key="4">
    <source>
        <dbReference type="ARBA" id="ARBA00022692"/>
    </source>
</evidence>
<protein>
    <recommendedName>
        <fullName evidence="10">Odorant receptor</fullName>
    </recommendedName>
</protein>
<evidence type="ECO:0000256" key="8">
    <source>
        <dbReference type="ARBA" id="ARBA00023170"/>
    </source>
</evidence>
<evidence type="ECO:0000256" key="10">
    <source>
        <dbReference type="RuleBase" id="RU351113"/>
    </source>
</evidence>
<dbReference type="AlphaFoldDB" id="A0A346TI19"/>
<dbReference type="Pfam" id="PF02949">
    <property type="entry name" value="7tm_6"/>
    <property type="match status" value="1"/>
</dbReference>
<dbReference type="GO" id="GO:0005886">
    <property type="term" value="C:plasma membrane"/>
    <property type="evidence" value="ECO:0007669"/>
    <property type="project" value="UniProtKB-SubCell"/>
</dbReference>
<evidence type="ECO:0000313" key="11">
    <source>
        <dbReference type="EMBL" id="AXU25102.1"/>
    </source>
</evidence>
<feature type="transmembrane region" description="Helical" evidence="10">
    <location>
        <begin position="303"/>
        <end position="322"/>
    </location>
</feature>
<accession>A0A346TI19</accession>
<keyword evidence="7 10" id="KW-0472">Membrane</keyword>